<name>A0A5C8PSY2_9HYPH</name>
<dbReference type="RefSeq" id="WP_147845809.1">
    <property type="nucleotide sequence ID" value="NZ_VDUZ01000004.1"/>
</dbReference>
<protein>
    <submittedName>
        <fullName evidence="1">Uncharacterized protein</fullName>
    </submittedName>
</protein>
<reference evidence="1 2" key="1">
    <citation type="submission" date="2019-06" db="EMBL/GenBank/DDBJ databases">
        <title>New taxonomy in bacterial strain CC-CFT640, isolated from vineyard.</title>
        <authorList>
            <person name="Lin S.-Y."/>
            <person name="Tsai C.-F."/>
            <person name="Young C.-C."/>
        </authorList>
    </citation>
    <scope>NUCLEOTIDE SEQUENCE [LARGE SCALE GENOMIC DNA]</scope>
    <source>
        <strain evidence="1 2">CC-CFT640</strain>
    </source>
</reference>
<dbReference type="EMBL" id="VDUZ01000004">
    <property type="protein sequence ID" value="TXL80394.1"/>
    <property type="molecule type" value="Genomic_DNA"/>
</dbReference>
<dbReference type="AlphaFoldDB" id="A0A5C8PSY2"/>
<keyword evidence="2" id="KW-1185">Reference proteome</keyword>
<evidence type="ECO:0000313" key="2">
    <source>
        <dbReference type="Proteomes" id="UP000321638"/>
    </source>
</evidence>
<dbReference type="OrthoDB" id="5948508at2"/>
<proteinExistence type="predicted"/>
<sequence>MLARLVVVIREVIEAALMIPASTRAAAGVLAAGLLVAAATPVPARAEFQVRSPIVTEGEIEIEHNGAVIFSRNKATRWREQSYTNELAYSPTSWWKFEIETELGHERGDKLRYEATTLENVFQLTPQGKYFLDVGFFIEYSKAARREDQDTVKLGPVVQKELGQALFTVNAFFERAVSGPGPTAATAFVPAVQAVYRLHPLFTPGFEYYGEIADIGDAGRLRDQEHRLGPVVVGAWRIAGATKLKYELGYLLPLTHAAHGGALRWKLELEFRL</sequence>
<organism evidence="1 2">
    <name type="scientific">Vineibacter terrae</name>
    <dbReference type="NCBI Taxonomy" id="2586908"/>
    <lineage>
        <taxon>Bacteria</taxon>
        <taxon>Pseudomonadati</taxon>
        <taxon>Pseudomonadota</taxon>
        <taxon>Alphaproteobacteria</taxon>
        <taxon>Hyphomicrobiales</taxon>
        <taxon>Vineibacter</taxon>
    </lineage>
</organism>
<accession>A0A5C8PSY2</accession>
<comment type="caution">
    <text evidence="1">The sequence shown here is derived from an EMBL/GenBank/DDBJ whole genome shotgun (WGS) entry which is preliminary data.</text>
</comment>
<gene>
    <name evidence="1" type="ORF">FHP25_05020</name>
</gene>
<dbReference type="Proteomes" id="UP000321638">
    <property type="component" value="Unassembled WGS sequence"/>
</dbReference>
<evidence type="ECO:0000313" key="1">
    <source>
        <dbReference type="EMBL" id="TXL80394.1"/>
    </source>
</evidence>